<reference evidence="3" key="1">
    <citation type="journal article" date="2020" name="mSystems">
        <title>Genome- and Community-Level Interaction Insights into Carbon Utilization and Element Cycling Functions of Hydrothermarchaeota in Hydrothermal Sediment.</title>
        <authorList>
            <person name="Zhou Z."/>
            <person name="Liu Y."/>
            <person name="Xu W."/>
            <person name="Pan J."/>
            <person name="Luo Z.H."/>
            <person name="Li M."/>
        </authorList>
    </citation>
    <scope>NUCLEOTIDE SEQUENCE [LARGE SCALE GENOMIC DNA]</scope>
    <source>
        <strain evidence="3">SpSt-500</strain>
    </source>
</reference>
<dbReference type="GO" id="GO:0070004">
    <property type="term" value="F:cysteine-type exopeptidase activity"/>
    <property type="evidence" value="ECO:0007669"/>
    <property type="project" value="InterPro"/>
</dbReference>
<dbReference type="EMBL" id="DSVI01000019">
    <property type="protein sequence ID" value="HGT48706.1"/>
    <property type="molecule type" value="Genomic_DNA"/>
</dbReference>
<evidence type="ECO:0000256" key="2">
    <source>
        <dbReference type="SAM" id="SignalP"/>
    </source>
</evidence>
<evidence type="ECO:0000256" key="1">
    <source>
        <dbReference type="RuleBase" id="RU364089"/>
    </source>
</evidence>
<dbReference type="AlphaFoldDB" id="A0A832CYS7"/>
<comment type="caution">
    <text evidence="3">The sequence shown here is derived from an EMBL/GenBank/DDBJ whole genome shotgun (WGS) entry which is preliminary data.</text>
</comment>
<feature type="chain" id="PRO_5032595908" description="Dipeptidase" evidence="2">
    <location>
        <begin position="24"/>
        <end position="535"/>
    </location>
</feature>
<feature type="signal peptide" evidence="2">
    <location>
        <begin position="1"/>
        <end position="23"/>
    </location>
</feature>
<organism evidence="3">
    <name type="scientific">Ignavibacterium album</name>
    <dbReference type="NCBI Taxonomy" id="591197"/>
    <lineage>
        <taxon>Bacteria</taxon>
        <taxon>Pseudomonadati</taxon>
        <taxon>Ignavibacteriota</taxon>
        <taxon>Ignavibacteria</taxon>
        <taxon>Ignavibacteriales</taxon>
        <taxon>Ignavibacteriaceae</taxon>
        <taxon>Ignavibacterium</taxon>
    </lineage>
</organism>
<keyword evidence="1" id="KW-0224">Dipeptidase</keyword>
<dbReference type="InterPro" id="IPR005322">
    <property type="entry name" value="Peptidase_C69"/>
</dbReference>
<keyword evidence="2" id="KW-0732">Signal</keyword>
<sequence>MKKLFTIILFVCSFPLISFSQHLQTKDEIKPDWVDDFPEGCTTITVGKLASFDGSVMTSHTDDSHRTRSEFDIVPAKTHKPGTMKTLYKRVPDNSKKMPAYKFVETGKIPEVEKTFGYINTAYPCINTEQLAIGESTFGGRPELVSDKGLIDCTQLVTLMVERCSTARDAIKMAGELLEKYGWNDEGECLTIADPNEVWMFEVVGPGKDKIGAVWVAQRVPDDHISVNANASRIRQIDTTDSKNFMFSKNVFEVALQNGWWNPNQGSFEFCYAYADRNSLAARRREWRVFDLVAPSLKLDPNAENYPFSVKPDSLVTLEKMVQIFSDYYEGTEFDMTKNLTVTDDSGRTIISPLANPQMPYDMNKLLKINGGWGWRGERTIARWYTMYATIIQCRSWLPNEIGGLVWLAWDNVATSIYTPHYCSITKVPETSSTPGRENGFTKKSAWWAFNAMSSLAHQRWGDMRKDVRAVWDPWQKELFDNQKSFEQKALELLKKDRNRAIDFITDYCFDWQVKVVDRCWLLFEELMTKYDELY</sequence>
<dbReference type="PANTHER" id="PTHR12994:SF17">
    <property type="entry name" value="LD30995P"/>
    <property type="match status" value="1"/>
</dbReference>
<protein>
    <recommendedName>
        <fullName evidence="1">Dipeptidase</fullName>
        <ecNumber evidence="1">3.4.-.-</ecNumber>
    </recommendedName>
</protein>
<dbReference type="GO" id="GO:0006508">
    <property type="term" value="P:proteolysis"/>
    <property type="evidence" value="ECO:0007669"/>
    <property type="project" value="UniProtKB-KW"/>
</dbReference>
<dbReference type="Gene3D" id="3.60.60.10">
    <property type="entry name" value="Penicillin V Acylase, Chain A"/>
    <property type="match status" value="1"/>
</dbReference>
<accession>A0A832CYS7</accession>
<keyword evidence="1" id="KW-0378">Hydrolase</keyword>
<comment type="catalytic activity">
    <reaction evidence="1">
        <text>an L-aminoacyl-L-amino acid + H2O = 2 an L-alpha-amino acid</text>
        <dbReference type="Rhea" id="RHEA:48940"/>
        <dbReference type="ChEBI" id="CHEBI:15377"/>
        <dbReference type="ChEBI" id="CHEBI:59869"/>
        <dbReference type="ChEBI" id="CHEBI:77460"/>
    </reaction>
</comment>
<proteinExistence type="inferred from homology"/>
<keyword evidence="1" id="KW-0645">Protease</keyword>
<dbReference type="PANTHER" id="PTHR12994">
    <property type="entry name" value="SECERNIN"/>
    <property type="match status" value="1"/>
</dbReference>
<name>A0A832CYS7_9BACT</name>
<comment type="similarity">
    <text evidence="1">Belongs to the peptidase C69 family.</text>
</comment>
<dbReference type="EC" id="3.4.-.-" evidence="1"/>
<dbReference type="Pfam" id="PF03577">
    <property type="entry name" value="Peptidase_C69"/>
    <property type="match status" value="1"/>
</dbReference>
<dbReference type="GO" id="GO:0016805">
    <property type="term" value="F:dipeptidase activity"/>
    <property type="evidence" value="ECO:0007669"/>
    <property type="project" value="UniProtKB-KW"/>
</dbReference>
<evidence type="ECO:0000313" key="3">
    <source>
        <dbReference type="EMBL" id="HGT48706.1"/>
    </source>
</evidence>
<gene>
    <name evidence="3" type="ORF">ENS56_11765</name>
</gene>